<reference evidence="2" key="1">
    <citation type="submission" date="2023-01" db="EMBL/GenBank/DDBJ databases">
        <title>Key to firefly adult light organ development and bioluminescence: homeobox transcription factors regulate luciferase expression and transportation to peroxisome.</title>
        <authorList>
            <person name="Fu X."/>
        </authorList>
    </citation>
    <scope>NUCLEOTIDE SEQUENCE [LARGE SCALE GENOMIC DNA]</scope>
</reference>
<sequence length="137" mass="16113">MGLSNLYSKGKLMKIRRCYRRMWTLIQFVDDDDYDVFPSRWVTSNTTCVFPEGKFSWIKALVKNNAAPQDEWETLNISIVIDSIGDYNTAKKCCLEQLKNYLYFLMMKKAEDFDKKKPTRVLGSDTDEKIEEVNIEK</sequence>
<dbReference type="AlphaFoldDB" id="A0AAN7PNR8"/>
<comment type="caution">
    <text evidence="1">The sequence shown here is derived from an EMBL/GenBank/DDBJ whole genome shotgun (WGS) entry which is preliminary data.</text>
</comment>
<organism evidence="1 2">
    <name type="scientific">Aquatica leii</name>
    <dbReference type="NCBI Taxonomy" id="1421715"/>
    <lineage>
        <taxon>Eukaryota</taxon>
        <taxon>Metazoa</taxon>
        <taxon>Ecdysozoa</taxon>
        <taxon>Arthropoda</taxon>
        <taxon>Hexapoda</taxon>
        <taxon>Insecta</taxon>
        <taxon>Pterygota</taxon>
        <taxon>Neoptera</taxon>
        <taxon>Endopterygota</taxon>
        <taxon>Coleoptera</taxon>
        <taxon>Polyphaga</taxon>
        <taxon>Elateriformia</taxon>
        <taxon>Elateroidea</taxon>
        <taxon>Lampyridae</taxon>
        <taxon>Luciolinae</taxon>
        <taxon>Aquatica</taxon>
    </lineage>
</organism>
<gene>
    <name evidence="1" type="ORF">RN001_003487</name>
</gene>
<dbReference type="EMBL" id="JARPUR010000001">
    <property type="protein sequence ID" value="KAK4887216.1"/>
    <property type="molecule type" value="Genomic_DNA"/>
</dbReference>
<keyword evidence="2" id="KW-1185">Reference proteome</keyword>
<name>A0AAN7PNR8_9COLE</name>
<dbReference type="Proteomes" id="UP001353858">
    <property type="component" value="Unassembled WGS sequence"/>
</dbReference>
<accession>A0AAN7PNR8</accession>
<protein>
    <submittedName>
        <fullName evidence="1">Uncharacterized protein</fullName>
    </submittedName>
</protein>
<proteinExistence type="predicted"/>
<evidence type="ECO:0000313" key="2">
    <source>
        <dbReference type="Proteomes" id="UP001353858"/>
    </source>
</evidence>
<evidence type="ECO:0000313" key="1">
    <source>
        <dbReference type="EMBL" id="KAK4887216.1"/>
    </source>
</evidence>